<keyword evidence="1" id="KW-0472">Membrane</keyword>
<feature type="transmembrane region" description="Helical" evidence="1">
    <location>
        <begin position="26"/>
        <end position="45"/>
    </location>
</feature>
<proteinExistence type="predicted"/>
<protein>
    <submittedName>
        <fullName evidence="2">Uncharacterized protein</fullName>
    </submittedName>
</protein>
<keyword evidence="1" id="KW-1133">Transmembrane helix</keyword>
<name>U4KPW5_9MOLU</name>
<dbReference type="HOGENOM" id="CLU_1479008_0_0_14"/>
<evidence type="ECO:0000313" key="2">
    <source>
        <dbReference type="EMBL" id="CCV66425.1"/>
    </source>
</evidence>
<gene>
    <name evidence="2" type="ORF">BN85314040</name>
</gene>
<keyword evidence="3" id="KW-1185">Reference proteome</keyword>
<dbReference type="STRING" id="61635.BN85314040"/>
<accession>U4KPW5</accession>
<dbReference type="Proteomes" id="UP000032737">
    <property type="component" value="Chromosome"/>
</dbReference>
<keyword evidence="1" id="KW-0812">Transmembrane</keyword>
<evidence type="ECO:0000313" key="3">
    <source>
        <dbReference type="Proteomes" id="UP000032737"/>
    </source>
</evidence>
<dbReference type="EMBL" id="FO681348">
    <property type="protein sequence ID" value="CCV66425.1"/>
    <property type="molecule type" value="Genomic_DNA"/>
</dbReference>
<dbReference type="KEGG" id="abra:BN85314040"/>
<evidence type="ECO:0000256" key="1">
    <source>
        <dbReference type="SAM" id="Phobius"/>
    </source>
</evidence>
<sequence>MHFIMFLIALASSIFLFINNHVTEGIVVLLFSFLILGLIAGIYLIEKKKQALKDIYTGVYNELGFQRDYQKLHKGLEAGKITELYLMKLTVQSEHTDLIKPIGTLLNERFSFDTKAYFNNGIFGVLFVNLSGIIVKEMKNQVETWLNDMFKQKEVTVKYEITYFEVNKTMTYESVLEKIKED</sequence>
<dbReference type="AlphaFoldDB" id="U4KPW5"/>
<organism evidence="2 3">
    <name type="scientific">Acholeplasma brassicae</name>
    <dbReference type="NCBI Taxonomy" id="61635"/>
    <lineage>
        <taxon>Bacteria</taxon>
        <taxon>Bacillati</taxon>
        <taxon>Mycoplasmatota</taxon>
        <taxon>Mollicutes</taxon>
        <taxon>Acholeplasmatales</taxon>
        <taxon>Acholeplasmataceae</taxon>
        <taxon>Acholeplasma</taxon>
    </lineage>
</organism>
<reference evidence="2 3" key="1">
    <citation type="journal article" date="2013" name="J. Mol. Microbiol. Biotechnol.">
        <title>Analysis of the Complete Genomes of Acholeplasma brassicae , A. palmae and A. laidlawii and Their Comparison to the Obligate Parasites from ' Candidatus Phytoplasma'.</title>
        <authorList>
            <person name="Kube M."/>
            <person name="Siewert C."/>
            <person name="Migdoll A.M."/>
            <person name="Duduk B."/>
            <person name="Holz S."/>
            <person name="Rabus R."/>
            <person name="Seemuller E."/>
            <person name="Mitrovic J."/>
            <person name="Muller I."/>
            <person name="Buttner C."/>
            <person name="Reinhardt R."/>
        </authorList>
    </citation>
    <scope>NUCLEOTIDE SEQUENCE [LARGE SCALE GENOMIC DNA]</scope>
    <source>
        <strain evidence="3">0502</strain>
    </source>
</reference>